<dbReference type="GO" id="GO:0043546">
    <property type="term" value="F:molybdopterin cofactor binding"/>
    <property type="evidence" value="ECO:0007669"/>
    <property type="project" value="InterPro"/>
</dbReference>
<keyword evidence="5" id="KW-0560">Oxidoreductase</keyword>
<evidence type="ECO:0000256" key="2">
    <source>
        <dbReference type="ARBA" id="ARBA00001966"/>
    </source>
</evidence>
<dbReference type="RefSeq" id="WP_137057361.1">
    <property type="nucleotide sequence ID" value="NZ_SZOD01000158.1"/>
</dbReference>
<dbReference type="InterPro" id="IPR050123">
    <property type="entry name" value="Prok_molybdopt-oxidoreductase"/>
</dbReference>
<dbReference type="GO" id="GO:0051539">
    <property type="term" value="F:4 iron, 4 sulfur cluster binding"/>
    <property type="evidence" value="ECO:0007669"/>
    <property type="project" value="UniProtKB-KW"/>
</dbReference>
<evidence type="ECO:0000256" key="1">
    <source>
        <dbReference type="ARBA" id="ARBA00001942"/>
    </source>
</evidence>
<proteinExistence type="predicted"/>
<dbReference type="PANTHER" id="PTHR43105">
    <property type="entry name" value="RESPIRATORY NITRATE REDUCTASE"/>
    <property type="match status" value="1"/>
</dbReference>
<protein>
    <submittedName>
        <fullName evidence="7">Nitrate reductase subunit alpha</fullName>
    </submittedName>
</protein>
<evidence type="ECO:0000259" key="6">
    <source>
        <dbReference type="Pfam" id="PF01568"/>
    </source>
</evidence>
<evidence type="ECO:0000256" key="5">
    <source>
        <dbReference type="ARBA" id="ARBA00023002"/>
    </source>
</evidence>
<keyword evidence="3" id="KW-0408">Iron</keyword>
<comment type="caution">
    <text evidence="7">The sequence shown here is derived from an EMBL/GenBank/DDBJ whole genome shotgun (WGS) entry which is preliminary data.</text>
</comment>
<dbReference type="AlphaFoldDB" id="A0A4U3AEE5"/>
<keyword evidence="3" id="KW-0411">Iron-sulfur</keyword>
<comment type="cofactor">
    <cofactor evidence="1">
        <name>Mo-bis(molybdopterin guanine dinucleotide)</name>
        <dbReference type="ChEBI" id="CHEBI:60539"/>
    </cofactor>
</comment>
<gene>
    <name evidence="7" type="ORF">FC701_08400</name>
</gene>
<evidence type="ECO:0000256" key="4">
    <source>
        <dbReference type="ARBA" id="ARBA00022505"/>
    </source>
</evidence>
<comment type="cofactor">
    <cofactor evidence="2">
        <name>[4Fe-4S] cluster</name>
        <dbReference type="ChEBI" id="CHEBI:49883"/>
    </cofactor>
</comment>
<dbReference type="PANTHER" id="PTHR43105:SF2">
    <property type="entry name" value="RESPIRATORY NITRATE REDUCTASE 2 ALPHA CHAIN"/>
    <property type="match status" value="1"/>
</dbReference>
<keyword evidence="3" id="KW-0479">Metal-binding</keyword>
<dbReference type="Pfam" id="PF01568">
    <property type="entry name" value="Molydop_binding"/>
    <property type="match status" value="1"/>
</dbReference>
<dbReference type="Gene3D" id="3.40.50.12440">
    <property type="match status" value="1"/>
</dbReference>
<dbReference type="InterPro" id="IPR006657">
    <property type="entry name" value="MoPterin_dinucl-bd_dom"/>
</dbReference>
<dbReference type="GO" id="GO:0016020">
    <property type="term" value="C:membrane"/>
    <property type="evidence" value="ECO:0007669"/>
    <property type="project" value="TreeGrafter"/>
</dbReference>
<reference evidence="7 8" key="1">
    <citation type="journal article" date="2019" name="Environ. Microbiol.">
        <title>An active ?-lactamase is a part of an orchestrated cell wall stress resistance network of Bacillus subtilis and related rhizosphere species.</title>
        <authorList>
            <person name="Bucher T."/>
            <person name="Keren-Paz A."/>
            <person name="Hausser J."/>
            <person name="Olender T."/>
            <person name="Cytryn E."/>
            <person name="Kolodkin-Gal I."/>
        </authorList>
    </citation>
    <scope>NUCLEOTIDE SEQUENCE [LARGE SCALE GENOMIC DNA]</scope>
    <source>
        <strain evidence="7 8">I186</strain>
    </source>
</reference>
<keyword evidence="4" id="KW-0500">Molybdenum</keyword>
<evidence type="ECO:0000313" key="7">
    <source>
        <dbReference type="EMBL" id="TKI85859.1"/>
    </source>
</evidence>
<keyword evidence="3" id="KW-0004">4Fe-4S</keyword>
<sequence length="366" mass="41470">WSKGECEPIPGKTMPQIHVVERDYKTIYDKMTALGPNTGKQPIGTKGISWSAEKEYEQLKSRLGVVRTDSIAKGCPDIKEAINAAEAVLTLSSTTNGHMAVKAWEALEKQTDLKLRDLAEEREEECFTFEQITAQPKTVITSPAFTGSEKGGRRYSPFTTNVERLIPWRTITGRQSFYLDHDMMKEFGETMATFKPILQHKPFRKSRPEVEGKEITLNYLTPHNKWSIHSMYFDSLPMLTLFRGGPTVWMNKDDANEAGVADNDWIECFNRNGVVVARAVVTHRIPRGMAFMHHAQDRHINVPGTKLTSTRGGTHNSPTRIHVKPTHMIGGYGQLSYGFNYYGPTGNQRDLNVVIRKLKEVDWLED</sequence>
<dbReference type="EMBL" id="SZOD01000158">
    <property type="protein sequence ID" value="TKI85859.1"/>
    <property type="molecule type" value="Genomic_DNA"/>
</dbReference>
<organism evidence="7 8">
    <name type="scientific">Bacillus mycoides</name>
    <dbReference type="NCBI Taxonomy" id="1405"/>
    <lineage>
        <taxon>Bacteria</taxon>
        <taxon>Bacillati</taxon>
        <taxon>Bacillota</taxon>
        <taxon>Bacilli</taxon>
        <taxon>Bacillales</taxon>
        <taxon>Bacillaceae</taxon>
        <taxon>Bacillus</taxon>
        <taxon>Bacillus cereus group</taxon>
    </lineage>
</organism>
<dbReference type="InterPro" id="IPR009010">
    <property type="entry name" value="Asp_de-COase-like_dom_sf"/>
</dbReference>
<feature type="non-terminal residue" evidence="7">
    <location>
        <position position="1"/>
    </location>
</feature>
<evidence type="ECO:0000313" key="8">
    <source>
        <dbReference type="Proteomes" id="UP000305524"/>
    </source>
</evidence>
<dbReference type="InterPro" id="IPR037943">
    <property type="entry name" value="MopB_CT_Nitrate-R-NarG-like"/>
</dbReference>
<evidence type="ECO:0000256" key="3">
    <source>
        <dbReference type="ARBA" id="ARBA00022485"/>
    </source>
</evidence>
<dbReference type="SUPFAM" id="SSF53706">
    <property type="entry name" value="Formate dehydrogenase/DMSO reductase, domains 1-3"/>
    <property type="match status" value="1"/>
</dbReference>
<dbReference type="Proteomes" id="UP000305524">
    <property type="component" value="Unassembled WGS sequence"/>
</dbReference>
<dbReference type="SUPFAM" id="SSF50692">
    <property type="entry name" value="ADC-like"/>
    <property type="match status" value="1"/>
</dbReference>
<accession>A0A4U3AEE5</accession>
<name>A0A4U3AEE5_BACMY</name>
<dbReference type="GO" id="GO:0016491">
    <property type="term" value="F:oxidoreductase activity"/>
    <property type="evidence" value="ECO:0007669"/>
    <property type="project" value="UniProtKB-KW"/>
</dbReference>
<feature type="domain" description="Molybdopterin dinucleotide-binding" evidence="6">
    <location>
        <begin position="217"/>
        <end position="332"/>
    </location>
</feature>
<dbReference type="CDD" id="cd02776">
    <property type="entry name" value="MopB_CT_Nitrate-R-NarG-like"/>
    <property type="match status" value="1"/>
</dbReference>